<sequence>MYPNISYALLSAALIVLSAVHLILLTVHRPQPDRLSETSIFVLFICVNAVVIGIGLSGLRRGDTPAFYYPLGICTAFPLALEMIRQTKIQAGPLTNALLHRLFLGYGFLSPTVKLGLILCSVAYEASVKGTAVVVSIDYTVLVIAGLLFWRGIRGIPSQGPVIREVTIHAFLVIVTAGFAAGRLVHDWPLWIEAMLIITIVPLPNSPDDTSNLGQLSPHQENRSARLPFILSRDRAMVIKSVMGFGTGATSMTKESYTQLDEVRTARHGSAHPKIRAVVSIYYPDQPTLETGIFTVLCEGSEGDYRRDLRYNELTACSDGEAALQSYRLGFISILAFILAVERHTGKLVGWMLLLHKIGEPLSTQTVTLGTAASKVILVFREMDLTSDRQLRKRASTQAMRENAEPNKRTDRSQDQDDDQTTAHDLLNKIRGKTQTKEGYVQKTVRQRLRLYCCRCEKDVSGGGECRRCGHSCASCPECLHERRLRRERSVDPSHEPNQVNSCHDAQTNLQTSTVPAICLSQAIDSDGDALSIRIAMFVHTHLAKYNTLSTGASQGHEEEYQGFHKEHSISSASSCLSIMESLDSALPQARQDIEQNNTDLDDLYRALLQTRWDIEATLEEPLRHLSDAETIGDIRKYLKEFSIAFRKLSSLFERLPGFTSCALGMDVATGKSDGLRWHITALWEDYGHIQQIMYTCSLCHQLQDAKLRQGVENLKEKMLDLQVVCEERKEQLEADLLEEDLFHSAY</sequence>
<proteinExistence type="predicted"/>
<evidence type="ECO:0000256" key="2">
    <source>
        <dbReference type="SAM" id="Phobius"/>
    </source>
</evidence>
<feature type="transmembrane region" description="Helical" evidence="2">
    <location>
        <begin position="6"/>
        <end position="27"/>
    </location>
</feature>
<feature type="transmembrane region" description="Helical" evidence="2">
    <location>
        <begin position="162"/>
        <end position="182"/>
    </location>
</feature>
<feature type="transmembrane region" description="Helical" evidence="2">
    <location>
        <begin position="130"/>
        <end position="150"/>
    </location>
</feature>
<name>A0A179UXE5_BLAGS</name>
<keyword evidence="2" id="KW-1133">Transmembrane helix</keyword>
<dbReference type="KEGG" id="bgh:BDBG_17593"/>
<dbReference type="OrthoDB" id="4188584at2759"/>
<feature type="compositionally biased region" description="Basic and acidic residues" evidence="1">
    <location>
        <begin position="402"/>
        <end position="415"/>
    </location>
</feature>
<keyword evidence="2" id="KW-0812">Transmembrane</keyword>
<dbReference type="VEuPathDB" id="FungiDB:BDBG_17593"/>
<dbReference type="GeneID" id="8502622"/>
<dbReference type="RefSeq" id="XP_031580106.1">
    <property type="nucleotide sequence ID" value="XM_031725277.1"/>
</dbReference>
<evidence type="ECO:0000256" key="1">
    <source>
        <dbReference type="SAM" id="MobiDB-lite"/>
    </source>
</evidence>
<keyword evidence="2" id="KW-0472">Membrane</keyword>
<dbReference type="EMBL" id="GG657465">
    <property type="protein sequence ID" value="OAT11899.1"/>
    <property type="molecule type" value="Genomic_DNA"/>
</dbReference>
<organism evidence="3 4">
    <name type="scientific">Blastomyces gilchristii (strain SLH14081)</name>
    <name type="common">Blastomyces dermatitidis</name>
    <dbReference type="NCBI Taxonomy" id="559298"/>
    <lineage>
        <taxon>Eukaryota</taxon>
        <taxon>Fungi</taxon>
        <taxon>Dikarya</taxon>
        <taxon>Ascomycota</taxon>
        <taxon>Pezizomycotina</taxon>
        <taxon>Eurotiomycetes</taxon>
        <taxon>Eurotiomycetidae</taxon>
        <taxon>Onygenales</taxon>
        <taxon>Ajellomycetaceae</taxon>
        <taxon>Blastomyces</taxon>
    </lineage>
</organism>
<evidence type="ECO:0000313" key="4">
    <source>
        <dbReference type="Proteomes" id="UP000002038"/>
    </source>
</evidence>
<dbReference type="AlphaFoldDB" id="A0A179UXE5"/>
<dbReference type="Proteomes" id="UP000002038">
    <property type="component" value="Unassembled WGS sequence"/>
</dbReference>
<feature type="transmembrane region" description="Helical" evidence="2">
    <location>
        <begin position="39"/>
        <end position="59"/>
    </location>
</feature>
<feature type="transmembrane region" description="Helical" evidence="2">
    <location>
        <begin position="102"/>
        <end position="124"/>
    </location>
</feature>
<dbReference type="STRING" id="559298.A0A179UXE5"/>
<reference evidence="4" key="1">
    <citation type="journal article" date="2015" name="PLoS Genet.">
        <title>The dynamic genome and transcriptome of the human fungal pathogen Blastomyces and close relative Emmonsia.</title>
        <authorList>
            <person name="Munoz J.F."/>
            <person name="Gauthier G.M."/>
            <person name="Desjardins C.A."/>
            <person name="Gallo J.E."/>
            <person name="Holder J."/>
            <person name="Sullivan T.D."/>
            <person name="Marty A.J."/>
            <person name="Carmen J.C."/>
            <person name="Chen Z."/>
            <person name="Ding L."/>
            <person name="Gujja S."/>
            <person name="Magrini V."/>
            <person name="Misas E."/>
            <person name="Mitreva M."/>
            <person name="Priest M."/>
            <person name="Saif S."/>
            <person name="Whiston E.A."/>
            <person name="Young S."/>
            <person name="Zeng Q."/>
            <person name="Goldman W.E."/>
            <person name="Mardis E.R."/>
            <person name="Taylor J.W."/>
            <person name="McEwen J.G."/>
            <person name="Clay O.K."/>
            <person name="Klein B.S."/>
            <person name="Cuomo C.A."/>
        </authorList>
    </citation>
    <scope>NUCLEOTIDE SEQUENCE [LARGE SCALE GENOMIC DNA]</scope>
    <source>
        <strain evidence="4">SLH14081</strain>
    </source>
</reference>
<feature type="transmembrane region" description="Helical" evidence="2">
    <location>
        <begin position="65"/>
        <end position="81"/>
    </location>
</feature>
<feature type="region of interest" description="Disordered" evidence="1">
    <location>
        <begin position="392"/>
        <end position="420"/>
    </location>
</feature>
<keyword evidence="4" id="KW-1185">Reference proteome</keyword>
<protein>
    <submittedName>
        <fullName evidence="3">Uncharacterized protein</fullName>
    </submittedName>
</protein>
<gene>
    <name evidence="3" type="ORF">BDBG_17593</name>
</gene>
<accession>A0A179UXE5</accession>
<evidence type="ECO:0000313" key="3">
    <source>
        <dbReference type="EMBL" id="OAT11899.1"/>
    </source>
</evidence>